<dbReference type="EMBL" id="JBHUDC010000006">
    <property type="protein sequence ID" value="MFD1514158.1"/>
    <property type="molecule type" value="Genomic_DNA"/>
</dbReference>
<organism evidence="1 2">
    <name type="scientific">Halomarina rubra</name>
    <dbReference type="NCBI Taxonomy" id="2071873"/>
    <lineage>
        <taxon>Archaea</taxon>
        <taxon>Methanobacteriati</taxon>
        <taxon>Methanobacteriota</taxon>
        <taxon>Stenosarchaea group</taxon>
        <taxon>Halobacteria</taxon>
        <taxon>Halobacteriales</taxon>
        <taxon>Natronomonadaceae</taxon>
        <taxon>Halomarina</taxon>
    </lineage>
</organism>
<gene>
    <name evidence="1" type="ORF">ACFSBT_12810</name>
</gene>
<proteinExistence type="predicted"/>
<dbReference type="Proteomes" id="UP001597187">
    <property type="component" value="Unassembled WGS sequence"/>
</dbReference>
<evidence type="ECO:0000313" key="2">
    <source>
        <dbReference type="Proteomes" id="UP001597187"/>
    </source>
</evidence>
<accession>A0ABD6AXY4</accession>
<protein>
    <recommendedName>
        <fullName evidence="3">Zinc ribbon domain-containing protein</fullName>
    </recommendedName>
</protein>
<evidence type="ECO:0008006" key="3">
    <source>
        <dbReference type="Google" id="ProtNLM"/>
    </source>
</evidence>
<dbReference type="AlphaFoldDB" id="A0ABD6AXY4"/>
<dbReference type="RefSeq" id="WP_250874129.1">
    <property type="nucleotide sequence ID" value="NZ_JALXFV010000006.1"/>
</dbReference>
<evidence type="ECO:0000313" key="1">
    <source>
        <dbReference type="EMBL" id="MFD1514158.1"/>
    </source>
</evidence>
<name>A0ABD6AXY4_9EURY</name>
<comment type="caution">
    <text evidence="1">The sequence shown here is derived from an EMBL/GenBank/DDBJ whole genome shotgun (WGS) entry which is preliminary data.</text>
</comment>
<keyword evidence="2" id="KW-1185">Reference proteome</keyword>
<reference evidence="1 2" key="1">
    <citation type="journal article" date="2019" name="Int. J. Syst. Evol. Microbiol.">
        <title>The Global Catalogue of Microorganisms (GCM) 10K type strain sequencing project: providing services to taxonomists for standard genome sequencing and annotation.</title>
        <authorList>
            <consortium name="The Broad Institute Genomics Platform"/>
            <consortium name="The Broad Institute Genome Sequencing Center for Infectious Disease"/>
            <person name="Wu L."/>
            <person name="Ma J."/>
        </authorList>
    </citation>
    <scope>NUCLEOTIDE SEQUENCE [LARGE SCALE GENOMIC DNA]</scope>
    <source>
        <strain evidence="1 2">CGMCC 1.12563</strain>
    </source>
</reference>
<sequence>MTLSGVLIVGCIGAVVALWVVVAFGPTSHEFVVCPVCDERNPGTQPFCAECQTDLGVVLSQDGERW</sequence>